<accession>A0A0F6SGK5</accession>
<keyword evidence="2" id="KW-1185">Reference proteome</keyword>
<protein>
    <submittedName>
        <fullName evidence="1">Uncharacterized protein</fullName>
    </submittedName>
</protein>
<dbReference type="KEGG" id="samy:DB32_006003"/>
<proteinExistence type="predicted"/>
<dbReference type="EMBL" id="CP011125">
    <property type="protein sequence ID" value="AKF08854.1"/>
    <property type="molecule type" value="Genomic_DNA"/>
</dbReference>
<organism evidence="1 2">
    <name type="scientific">Sandaracinus amylolyticus</name>
    <dbReference type="NCBI Taxonomy" id="927083"/>
    <lineage>
        <taxon>Bacteria</taxon>
        <taxon>Pseudomonadati</taxon>
        <taxon>Myxococcota</taxon>
        <taxon>Polyangia</taxon>
        <taxon>Polyangiales</taxon>
        <taxon>Sandaracinaceae</taxon>
        <taxon>Sandaracinus</taxon>
    </lineage>
</organism>
<dbReference type="Proteomes" id="UP000034883">
    <property type="component" value="Chromosome"/>
</dbReference>
<dbReference type="AlphaFoldDB" id="A0A0F6SGK5"/>
<dbReference type="STRING" id="927083.DB32_006003"/>
<evidence type="ECO:0000313" key="2">
    <source>
        <dbReference type="Proteomes" id="UP000034883"/>
    </source>
</evidence>
<evidence type="ECO:0000313" key="1">
    <source>
        <dbReference type="EMBL" id="AKF08854.1"/>
    </source>
</evidence>
<reference evidence="1 2" key="1">
    <citation type="submission" date="2015-03" db="EMBL/GenBank/DDBJ databases">
        <title>Genome assembly of Sandaracinus amylolyticus DSM 53668.</title>
        <authorList>
            <person name="Sharma G."/>
            <person name="Subramanian S."/>
        </authorList>
    </citation>
    <scope>NUCLEOTIDE SEQUENCE [LARGE SCALE GENOMIC DNA]</scope>
    <source>
        <strain evidence="1 2">DSM 53668</strain>
    </source>
</reference>
<sequence length="79" mass="8768">MMRCDGSIRMRSGDLEECPGCRDCSPLPGPREPRFVAYEPRWGWLYDDGVWREMNGRAIRSATAAELSAHGLAPSARAA</sequence>
<name>A0A0F6SGK5_9BACT</name>
<gene>
    <name evidence="1" type="ORF">DB32_006003</name>
</gene>